<reference evidence="4" key="1">
    <citation type="submission" date="2024-04" db="EMBL/GenBank/DDBJ databases">
        <title>Mariniflexile litorale, isolated from the shallow sediments of the Sea of Japan.</title>
        <authorList>
            <person name="Romanenko L."/>
            <person name="Isaeva M."/>
        </authorList>
    </citation>
    <scope>NUCLEOTIDE SEQUENCE [LARGE SCALE GENOMIC DNA]</scope>
    <source>
        <strain evidence="4">KMM 9835</strain>
    </source>
</reference>
<dbReference type="InterPro" id="IPR025665">
    <property type="entry name" value="Beta-barrel_OMP_2"/>
</dbReference>
<dbReference type="KEGG" id="mlil:QLS71_014830"/>
<proteinExistence type="predicted"/>
<dbReference type="PROSITE" id="PS51123">
    <property type="entry name" value="OMPA_2"/>
    <property type="match status" value="1"/>
</dbReference>
<dbReference type="PANTHER" id="PTHR30329:SF21">
    <property type="entry name" value="LIPOPROTEIN YIAD-RELATED"/>
    <property type="match status" value="1"/>
</dbReference>
<gene>
    <name evidence="4" type="ORF">QLS71_014830</name>
</gene>
<dbReference type="RefSeq" id="WP_308993793.1">
    <property type="nucleotide sequence ID" value="NZ_CP155618.1"/>
</dbReference>
<keyword evidence="5" id="KW-1185">Reference proteome</keyword>
<dbReference type="EMBL" id="CP155618">
    <property type="protein sequence ID" value="XBL13586.1"/>
    <property type="molecule type" value="Genomic_DNA"/>
</dbReference>
<dbReference type="CDD" id="cd07185">
    <property type="entry name" value="OmpA_C-like"/>
    <property type="match status" value="1"/>
</dbReference>
<dbReference type="PANTHER" id="PTHR30329">
    <property type="entry name" value="STATOR ELEMENT OF FLAGELLAR MOTOR COMPLEX"/>
    <property type="match status" value="1"/>
</dbReference>
<keyword evidence="1" id="KW-0472">Membrane</keyword>
<dbReference type="InterPro" id="IPR050330">
    <property type="entry name" value="Bact_OuterMem_StrucFunc"/>
</dbReference>
<evidence type="ECO:0000256" key="1">
    <source>
        <dbReference type="PROSITE-ProRule" id="PRU00473"/>
    </source>
</evidence>
<dbReference type="Gene3D" id="3.30.1330.60">
    <property type="entry name" value="OmpA-like domain"/>
    <property type="match status" value="1"/>
</dbReference>
<dbReference type="AlphaFoldDB" id="A0AAU7EDT9"/>
<dbReference type="GO" id="GO:0016020">
    <property type="term" value="C:membrane"/>
    <property type="evidence" value="ECO:0007669"/>
    <property type="project" value="UniProtKB-UniRule"/>
</dbReference>
<dbReference type="Proteomes" id="UP001224325">
    <property type="component" value="Chromosome"/>
</dbReference>
<feature type="compositionally biased region" description="Polar residues" evidence="2">
    <location>
        <begin position="430"/>
        <end position="441"/>
    </location>
</feature>
<sequence length="441" mass="48269">MKLKIIIALSLFYTAIGYTQEFTLKMNGGLSGILYDDLNGEGKIGFGGGLGVGYTYFLNNHWGVVTGVDVSYNQNQYKLNANEVISTSNIDDLGSAFFYNVKTTGYKEDQSFLSVAIPLMLQYRTVISNNTGFYIGFGGKFLIPAHQKISASSATIATSAYYPDLNLEIDDLPNHGFGLLNNWDDESSVSLKPSVLLSMESGLSFSLKKGSKLYTGVYADYGLTDLQDHNSTKNLVTYSPNGLDNIAANGILAANNTVKHSKYLSAGIQIKWGINFKEKNKKEELVEENNMPEEIVIPTPIEEKEPIAATPTEEIQKPTGLTSEDIAFIEKPLIFGVFEETTIPANLENRLNKMAVLLVKNEKATLNITGYTCNLGSKKTNKKIGLARAASVAEYLNKQGVATNRMKVASEGEASPLTPNTSHENRAQNRRVSMSVLTNNE</sequence>
<accession>A0AAU7EDT9</accession>
<dbReference type="InterPro" id="IPR006665">
    <property type="entry name" value="OmpA-like"/>
</dbReference>
<evidence type="ECO:0000259" key="3">
    <source>
        <dbReference type="PROSITE" id="PS51123"/>
    </source>
</evidence>
<evidence type="ECO:0000313" key="4">
    <source>
        <dbReference type="EMBL" id="XBL13586.1"/>
    </source>
</evidence>
<evidence type="ECO:0000313" key="5">
    <source>
        <dbReference type="Proteomes" id="UP001224325"/>
    </source>
</evidence>
<dbReference type="InterPro" id="IPR036737">
    <property type="entry name" value="OmpA-like_sf"/>
</dbReference>
<organism evidence="4 5">
    <name type="scientific">Mariniflexile litorale</name>
    <dbReference type="NCBI Taxonomy" id="3045158"/>
    <lineage>
        <taxon>Bacteria</taxon>
        <taxon>Pseudomonadati</taxon>
        <taxon>Bacteroidota</taxon>
        <taxon>Flavobacteriia</taxon>
        <taxon>Flavobacteriales</taxon>
        <taxon>Flavobacteriaceae</taxon>
        <taxon>Mariniflexile</taxon>
    </lineage>
</organism>
<dbReference type="Pfam" id="PF00691">
    <property type="entry name" value="OmpA"/>
    <property type="match status" value="1"/>
</dbReference>
<protein>
    <submittedName>
        <fullName evidence="4">OmpA family protein</fullName>
    </submittedName>
</protein>
<feature type="domain" description="OmpA-like" evidence="3">
    <location>
        <begin position="322"/>
        <end position="440"/>
    </location>
</feature>
<dbReference type="Pfam" id="PF13568">
    <property type="entry name" value="OMP_b-brl_2"/>
    <property type="match status" value="1"/>
</dbReference>
<feature type="region of interest" description="Disordered" evidence="2">
    <location>
        <begin position="410"/>
        <end position="441"/>
    </location>
</feature>
<evidence type="ECO:0000256" key="2">
    <source>
        <dbReference type="SAM" id="MobiDB-lite"/>
    </source>
</evidence>
<name>A0AAU7EDT9_9FLAO</name>
<dbReference type="SUPFAM" id="SSF103088">
    <property type="entry name" value="OmpA-like"/>
    <property type="match status" value="1"/>
</dbReference>